<sequence length="252" mass="28155">MKELRNAHHKVWEGNHHSGAVPTSSWFYEELDAILGGDPTSPLKATVDTSVACMPVESGLSQEEEILDEDVEREGDPEGRTSWRSRDACCQELFSTPEEASQSQQSDLGKAQTGEEAPEWKEWWDSEKRDRKENVAHQNEAPERLLNVMELQVDTLQAILALQTKQLRDHPPLQPLLQSSFLCAPQTPPTHSYQPPGSSLHPLHSSAPPSQSSPADSHYTQHPSLCSLALLKYRIHCTVFQAALYSKGEGWI</sequence>
<protein>
    <submittedName>
        <fullName evidence="2">Uncharacterized protein</fullName>
    </submittedName>
</protein>
<dbReference type="Proteomes" id="UP000031443">
    <property type="component" value="Unassembled WGS sequence"/>
</dbReference>
<feature type="region of interest" description="Disordered" evidence="1">
    <location>
        <begin position="58"/>
        <end position="126"/>
    </location>
</feature>
<keyword evidence="3" id="KW-1185">Reference proteome</keyword>
<evidence type="ECO:0000313" key="2">
    <source>
        <dbReference type="EMBL" id="EMP34215.1"/>
    </source>
</evidence>
<accession>M7BF44</accession>
<dbReference type="EMBL" id="KB533466">
    <property type="protein sequence ID" value="EMP34215.1"/>
    <property type="molecule type" value="Genomic_DNA"/>
</dbReference>
<feature type="compositionally biased region" description="Basic and acidic residues" evidence="1">
    <location>
        <begin position="74"/>
        <end position="89"/>
    </location>
</feature>
<dbReference type="AlphaFoldDB" id="M7BF44"/>
<evidence type="ECO:0000313" key="3">
    <source>
        <dbReference type="Proteomes" id="UP000031443"/>
    </source>
</evidence>
<gene>
    <name evidence="2" type="ORF">UY3_08639</name>
</gene>
<evidence type="ECO:0000256" key="1">
    <source>
        <dbReference type="SAM" id="MobiDB-lite"/>
    </source>
</evidence>
<reference evidence="3" key="1">
    <citation type="journal article" date="2013" name="Nat. Genet.">
        <title>The draft genomes of soft-shell turtle and green sea turtle yield insights into the development and evolution of the turtle-specific body plan.</title>
        <authorList>
            <person name="Wang Z."/>
            <person name="Pascual-Anaya J."/>
            <person name="Zadissa A."/>
            <person name="Li W."/>
            <person name="Niimura Y."/>
            <person name="Huang Z."/>
            <person name="Li C."/>
            <person name="White S."/>
            <person name="Xiong Z."/>
            <person name="Fang D."/>
            <person name="Wang B."/>
            <person name="Ming Y."/>
            <person name="Chen Y."/>
            <person name="Zheng Y."/>
            <person name="Kuraku S."/>
            <person name="Pignatelli M."/>
            <person name="Herrero J."/>
            <person name="Beal K."/>
            <person name="Nozawa M."/>
            <person name="Li Q."/>
            <person name="Wang J."/>
            <person name="Zhang H."/>
            <person name="Yu L."/>
            <person name="Shigenobu S."/>
            <person name="Wang J."/>
            <person name="Liu J."/>
            <person name="Flicek P."/>
            <person name="Searle S."/>
            <person name="Wang J."/>
            <person name="Kuratani S."/>
            <person name="Yin Y."/>
            <person name="Aken B."/>
            <person name="Zhang G."/>
            <person name="Irie N."/>
        </authorList>
    </citation>
    <scope>NUCLEOTIDE SEQUENCE [LARGE SCALE GENOMIC DNA]</scope>
</reference>
<proteinExistence type="predicted"/>
<feature type="compositionally biased region" description="Low complexity" evidence="1">
    <location>
        <begin position="194"/>
        <end position="215"/>
    </location>
</feature>
<name>M7BF44_CHEMY</name>
<feature type="compositionally biased region" description="Acidic residues" evidence="1">
    <location>
        <begin position="62"/>
        <end position="73"/>
    </location>
</feature>
<organism evidence="2 3">
    <name type="scientific">Chelonia mydas</name>
    <name type="common">Green sea-turtle</name>
    <name type="synonym">Chelonia agassizi</name>
    <dbReference type="NCBI Taxonomy" id="8469"/>
    <lineage>
        <taxon>Eukaryota</taxon>
        <taxon>Metazoa</taxon>
        <taxon>Chordata</taxon>
        <taxon>Craniata</taxon>
        <taxon>Vertebrata</taxon>
        <taxon>Euteleostomi</taxon>
        <taxon>Archelosauria</taxon>
        <taxon>Testudinata</taxon>
        <taxon>Testudines</taxon>
        <taxon>Cryptodira</taxon>
        <taxon>Durocryptodira</taxon>
        <taxon>Americhelydia</taxon>
        <taxon>Chelonioidea</taxon>
        <taxon>Cheloniidae</taxon>
        <taxon>Chelonia</taxon>
    </lineage>
</organism>
<feature type="region of interest" description="Disordered" evidence="1">
    <location>
        <begin position="185"/>
        <end position="218"/>
    </location>
</feature>
<feature type="compositionally biased region" description="Polar residues" evidence="1">
    <location>
        <begin position="98"/>
        <end position="107"/>
    </location>
</feature>